<dbReference type="InterPro" id="IPR010071">
    <property type="entry name" value="AA_adenyl_dom"/>
</dbReference>
<dbReference type="PROSITE" id="PS50075">
    <property type="entry name" value="CARRIER"/>
    <property type="match status" value="2"/>
</dbReference>
<dbReference type="GO" id="GO:0031177">
    <property type="term" value="F:phosphopantetheine binding"/>
    <property type="evidence" value="ECO:0007669"/>
    <property type="project" value="InterPro"/>
</dbReference>
<feature type="domain" description="Carrier" evidence="5">
    <location>
        <begin position="772"/>
        <end position="848"/>
    </location>
</feature>
<keyword evidence="3" id="KW-0436">Ligase</keyword>
<dbReference type="Gene3D" id="3.30.559.30">
    <property type="entry name" value="Nonribosomal peptide synthetase, condensation domain"/>
    <property type="match status" value="2"/>
</dbReference>
<evidence type="ECO:0000256" key="1">
    <source>
        <dbReference type="ARBA" id="ARBA00022450"/>
    </source>
</evidence>
<comment type="caution">
    <text evidence="6">The sequence shown here is derived from an EMBL/GenBank/DDBJ whole genome shotgun (WGS) entry which is preliminary data.</text>
</comment>
<evidence type="ECO:0000256" key="2">
    <source>
        <dbReference type="ARBA" id="ARBA00022553"/>
    </source>
</evidence>
<dbReference type="CDD" id="cd19545">
    <property type="entry name" value="FUM14_C_NRPS-like"/>
    <property type="match status" value="1"/>
</dbReference>
<dbReference type="InterPro" id="IPR000873">
    <property type="entry name" value="AMP-dep_synth/lig_dom"/>
</dbReference>
<evidence type="ECO:0000313" key="7">
    <source>
        <dbReference type="Proteomes" id="UP001203852"/>
    </source>
</evidence>
<evidence type="ECO:0000313" key="6">
    <source>
        <dbReference type="EMBL" id="KAI1608519.1"/>
    </source>
</evidence>
<dbReference type="Pfam" id="PF00550">
    <property type="entry name" value="PP-binding"/>
    <property type="match status" value="2"/>
</dbReference>
<dbReference type="FunFam" id="1.10.1200.10:FF:000005">
    <property type="entry name" value="Nonribosomal peptide synthetase 1"/>
    <property type="match status" value="2"/>
</dbReference>
<dbReference type="SUPFAM" id="SSF47336">
    <property type="entry name" value="ACP-like"/>
    <property type="match status" value="2"/>
</dbReference>
<proteinExistence type="inferred from homology"/>
<name>A0AAN6DL93_9EURO</name>
<dbReference type="Pfam" id="PF00668">
    <property type="entry name" value="Condensation"/>
    <property type="match status" value="2"/>
</dbReference>
<dbReference type="FunFam" id="3.30.559.10:FF:000050">
    <property type="entry name" value="Nonribosomal peptide synthase SidD"/>
    <property type="match status" value="1"/>
</dbReference>
<dbReference type="SUPFAM" id="SSF56801">
    <property type="entry name" value="Acetyl-CoA synthetase-like"/>
    <property type="match status" value="2"/>
</dbReference>
<dbReference type="FunFam" id="3.30.559.30:FF:000003">
    <property type="entry name" value="Nonribosomal peptide synthase SidD"/>
    <property type="match status" value="1"/>
</dbReference>
<dbReference type="GO" id="GO:0016874">
    <property type="term" value="F:ligase activity"/>
    <property type="evidence" value="ECO:0007669"/>
    <property type="project" value="UniProtKB-KW"/>
</dbReference>
<dbReference type="FunFam" id="3.40.50.12780:FF:000014">
    <property type="entry name" value="Nonribosomal peptide synthetase 1"/>
    <property type="match status" value="1"/>
</dbReference>
<feature type="domain" description="Carrier" evidence="5">
    <location>
        <begin position="1572"/>
        <end position="1648"/>
    </location>
</feature>
<dbReference type="InterPro" id="IPR020806">
    <property type="entry name" value="PKS_PP-bd"/>
</dbReference>
<dbReference type="Gene3D" id="3.30.559.10">
    <property type="entry name" value="Chloramphenicol acetyltransferase-like domain"/>
    <property type="match status" value="2"/>
</dbReference>
<dbReference type="SUPFAM" id="SSF52777">
    <property type="entry name" value="CoA-dependent acyltransferases"/>
    <property type="match status" value="4"/>
</dbReference>
<dbReference type="EMBL" id="MU404363">
    <property type="protein sequence ID" value="KAI1608519.1"/>
    <property type="molecule type" value="Genomic_DNA"/>
</dbReference>
<dbReference type="GO" id="GO:0044550">
    <property type="term" value="P:secondary metabolite biosynthetic process"/>
    <property type="evidence" value="ECO:0007669"/>
    <property type="project" value="TreeGrafter"/>
</dbReference>
<dbReference type="Pfam" id="PF24895">
    <property type="entry name" value="SIDD_N"/>
    <property type="match status" value="1"/>
</dbReference>
<sequence>MGSIQDSSHNDYCPKDAWLNGGPNDGPGHDHCLGFKVVGLASNETTTPTGMKDEVVLLSWLLVLSRTQDRDQVSFEWTYRSPTNGVLPGLPQTQLSRSEIAAEPSRNVGQIATAISQSLPKVTATHEADVSSPVSLLLSTGPLTRTLGEARDEGVLHLELSFQDGHLVVRPVWYTDNMLQYTVTRHIETLVDTIRLTIARPGATIEDCIQPTTHDLDKIWEWNQQLPPFHGFCMHELISKRARQCPDKVAISSWDGDLTYAYIEQYSMILAHALIEIGVRLHDVLPVCFEKSRWTIVSMLAVMRVGATFVLLDPTLPLARLQNIASQVGAKTMLSSRLQHDLSMSILPGAKHVVVEEDTFHDLTILQDGQKLLPIPSSALMYIIFTSGSTGVPKGVMISHETYTSSAIPRAEAVGYTEQSRVLDFASYAFDVSIDSMLCTLAQGGCLCIPSDEDRMNDINGVMRRMQVNYAGLTPSVARILDAPVIASLSMLGLGGEAVTARDVTCWGRDTRIVIGYGPCECTIGCTVNSSAATGRDYISIGKGTGAAMWIVDPDDHENLMPVGAVGELLVEGPIVGQGYLNDPAKTAAAFIEDPSWLKAGHKTYGGRTGRLYKTGDLGRYDPDGSGGIVFVGRKDTQVKLRGQRVELGEIEYQLKVLSPPATSVVAEVVVPSGSGGQPTLVAFIASRSPHQQGSPDMQLVQPDSELQGVLSRADADLAKVLPRYMVPSAYVPINHIPVLISGKTDRKQLRQFASTIDLRQLDHDAGSGTARELGDLGQRLRVAWSQTLRLDVDNILPDDSFFALGGDSLMAMRLVSVCRDQGLDLTVTDTFLHPKLSAMAEVVRSCQSQALTETPAFSMVPRTIESACLEAAEICGTDCKAVEDIYPCTPTQEGLFTFSLKSATPYIAQRVACIPADIGVATWRKAWEEVVAASPILRTRLVQSGSRLWQVVLKENITWRKSTDLKQYLEKDKNEKMDLGQRLARYAIVTCPGDCKRYMVWTIHHVVYDGWSEPLILEKVANALEGQHINPGTQMRHLVRYLREIDETSIQQFWKRELEGAVGPQFPHTPSRDYLPTADAIIEHQVHIDSSARSPFTLATLIRGAWALVASQYTASDDVVLIETLTGRDIPLAGIEAIEGPLIATMPIRIRIDRKRTVESYLQTIQQDMLTRIPYQHYGVQNIRKVSSDAQRAIEARTGLVIQPEPEYTGGELGFDQGDVVREALHFNPYPLMLGCGSRKDGFRICASFDSSVISTAQMKRVLGQLEAACVQLTNYPSRQLHEISFLPDAELDQIWQWNQTAPLSFQEPSKRLRAGDQVEPGFTYPRAVIPWVCNPHDSALLSPIGCVGELWLEGDVLVGETGEAPAWLVAGCSSYVGRRGKVQPTSDLVRLQEDGSLKFVGRKEDFAPVHGHAVNIAEVEAHFRAHLPPGLRAAAAVLQSGSQAGQQQSEPMLVAFIEQQSLLEDGIDLMPKSYDIISNHSIPQKCQTTICAKISLSLATALKDLNRALQDSLPPYMVPFAYVVVDELPSTAKQIDHDSLNQLASRIPRDVLIQLRENLEAIWARVSAKTDLTTTERILRSSWAKILKTTPEKVDLDDNFFRLGGDSVLAMKLVSDLRLQGHVLTVADVFQNMRLRDAAKVLRLDQVSDQRAQPYKPFSTLALPETETFLSTVVLPRLGRPEWTIQDVLPVTDSQALDVTATIQEPRTSVQYTMLYFEKNIDSERLLRACNELVRSHDILRTVFIEHESSFIQVVVDALHSPVVMKQADAGIEQYVAELCTTDIESSFHLGSSFLKMFYVVGKDNRNCLIVRLSHAQYDGVSLPALLRDLSTLYTGGNIVTSEPFSSYMARISNEHIQKEAIKYWRELLGDSSLSTHEEGSGDPGDKSMFETKPVDISQRPKEITTASLLLAAWALVLARRLQTPDVTFGSVTSGRLIDLANVENVQGPCYQIAPVRVQFEELWTAADLLHFVQEQVARSAAHDFLGFEKISKHCTQWPGEARFFDSIVHHQDWEDFDTMPFAGGTCKVDISNPHGDAAHPIKLVSLVRDGQTHVGVVGSDRKAAFVHEILDELAATVEDLAAGRSDKTLKVLGKSKR</sequence>
<dbReference type="Gene3D" id="1.10.1200.10">
    <property type="entry name" value="ACP-like"/>
    <property type="match status" value="2"/>
</dbReference>
<dbReference type="InterPro" id="IPR045851">
    <property type="entry name" value="AMP-bd_C_sf"/>
</dbReference>
<keyword evidence="7" id="KW-1185">Reference proteome</keyword>
<dbReference type="PROSITE" id="PS00455">
    <property type="entry name" value="AMP_BINDING"/>
    <property type="match status" value="1"/>
</dbReference>
<dbReference type="GO" id="GO:0005737">
    <property type="term" value="C:cytoplasm"/>
    <property type="evidence" value="ECO:0007669"/>
    <property type="project" value="TreeGrafter"/>
</dbReference>
<comment type="similarity">
    <text evidence="4">Belongs to the NRP synthetase family.</text>
</comment>
<dbReference type="Gene3D" id="3.40.50.12780">
    <property type="entry name" value="N-terminal domain of ligase-like"/>
    <property type="match status" value="1"/>
</dbReference>
<dbReference type="InterPro" id="IPR006162">
    <property type="entry name" value="Ppantetheine_attach_site"/>
</dbReference>
<dbReference type="InterPro" id="IPR036736">
    <property type="entry name" value="ACP-like_sf"/>
</dbReference>
<dbReference type="PROSITE" id="PS00012">
    <property type="entry name" value="PHOSPHOPANTETHEINE"/>
    <property type="match status" value="1"/>
</dbReference>
<dbReference type="InterPro" id="IPR009081">
    <property type="entry name" value="PP-bd_ACP"/>
</dbReference>
<dbReference type="PANTHER" id="PTHR45527">
    <property type="entry name" value="NONRIBOSOMAL PEPTIDE SYNTHETASE"/>
    <property type="match status" value="1"/>
</dbReference>
<evidence type="ECO:0000256" key="4">
    <source>
        <dbReference type="ARBA" id="ARBA00029454"/>
    </source>
</evidence>
<dbReference type="InterPro" id="IPR001242">
    <property type="entry name" value="Condensation_dom"/>
</dbReference>
<dbReference type="InterPro" id="IPR020845">
    <property type="entry name" value="AMP-binding_CS"/>
</dbReference>
<evidence type="ECO:0000256" key="3">
    <source>
        <dbReference type="ARBA" id="ARBA00022598"/>
    </source>
</evidence>
<dbReference type="Proteomes" id="UP001203852">
    <property type="component" value="Unassembled WGS sequence"/>
</dbReference>
<dbReference type="CDD" id="cd19542">
    <property type="entry name" value="CT_NRPS-like"/>
    <property type="match status" value="1"/>
</dbReference>
<dbReference type="Pfam" id="PF00501">
    <property type="entry name" value="AMP-binding"/>
    <property type="match status" value="1"/>
</dbReference>
<dbReference type="SMART" id="SM00823">
    <property type="entry name" value="PKS_PP"/>
    <property type="match status" value="2"/>
</dbReference>
<dbReference type="SMART" id="SM01294">
    <property type="entry name" value="PKS_PP_betabranch"/>
    <property type="match status" value="1"/>
</dbReference>
<dbReference type="CDD" id="cd05918">
    <property type="entry name" value="A_NRPS_SidN3_like"/>
    <property type="match status" value="1"/>
</dbReference>
<keyword evidence="1" id="KW-0596">Phosphopantetheine</keyword>
<dbReference type="NCBIfam" id="TIGR01733">
    <property type="entry name" value="AA-adenyl-dom"/>
    <property type="match status" value="1"/>
</dbReference>
<dbReference type="PANTHER" id="PTHR45527:SF3">
    <property type="entry name" value="SIDEROPHORE SYNTHETASE (EUROFUNG)"/>
    <property type="match status" value="1"/>
</dbReference>
<dbReference type="InterPro" id="IPR042099">
    <property type="entry name" value="ANL_N_sf"/>
</dbReference>
<evidence type="ECO:0000259" key="5">
    <source>
        <dbReference type="PROSITE" id="PS50075"/>
    </source>
</evidence>
<dbReference type="Gene3D" id="3.30.300.30">
    <property type="match status" value="2"/>
</dbReference>
<organism evidence="6 7">
    <name type="scientific">Exophiala viscosa</name>
    <dbReference type="NCBI Taxonomy" id="2486360"/>
    <lineage>
        <taxon>Eukaryota</taxon>
        <taxon>Fungi</taxon>
        <taxon>Dikarya</taxon>
        <taxon>Ascomycota</taxon>
        <taxon>Pezizomycotina</taxon>
        <taxon>Eurotiomycetes</taxon>
        <taxon>Chaetothyriomycetidae</taxon>
        <taxon>Chaetothyriales</taxon>
        <taxon>Herpotrichiellaceae</taxon>
        <taxon>Exophiala</taxon>
    </lineage>
</organism>
<dbReference type="InterPro" id="IPR056896">
    <property type="entry name" value="SIDD_N"/>
</dbReference>
<protein>
    <submittedName>
        <fullName evidence="6">Nonribosomal siderophore peptide synthase Sid2</fullName>
    </submittedName>
</protein>
<dbReference type="InterPro" id="IPR023213">
    <property type="entry name" value="CAT-like_dom_sf"/>
</dbReference>
<reference evidence="6" key="1">
    <citation type="journal article" date="2022" name="bioRxiv">
        <title>Deciphering the potential niche of two novel black yeast fungi from a biological soil crust based on their genomes, phenotypes, and melanin regulation.</title>
        <authorList>
            <consortium name="DOE Joint Genome Institute"/>
            <person name="Carr E.C."/>
            <person name="Barton Q."/>
            <person name="Grambo S."/>
            <person name="Sullivan M."/>
            <person name="Renfro C.M."/>
            <person name="Kuo A."/>
            <person name="Pangilinan J."/>
            <person name="Lipzen A."/>
            <person name="Keymanesh K."/>
            <person name="Savage E."/>
            <person name="Barry K."/>
            <person name="Grigoriev I.V."/>
            <person name="Riekhof W.R."/>
            <person name="Harris S.S."/>
        </authorList>
    </citation>
    <scope>NUCLEOTIDE SEQUENCE</scope>
    <source>
        <strain evidence="6">JF 03-4F</strain>
    </source>
</reference>
<dbReference type="FunFam" id="3.30.300.30:FF:000015">
    <property type="entry name" value="Nonribosomal peptide synthase SidD"/>
    <property type="match status" value="1"/>
</dbReference>
<gene>
    <name evidence="6" type="ORF">EDD36DRAFT_101702</name>
</gene>
<accession>A0AAN6DL93</accession>
<dbReference type="GO" id="GO:0043041">
    <property type="term" value="P:amino acid activation for nonribosomal peptide biosynthetic process"/>
    <property type="evidence" value="ECO:0007669"/>
    <property type="project" value="TreeGrafter"/>
</dbReference>
<keyword evidence="2" id="KW-0597">Phosphoprotein</keyword>